<dbReference type="Proteomes" id="UP000480178">
    <property type="component" value="Chromosome"/>
</dbReference>
<keyword evidence="2" id="KW-0378">Hydrolase</keyword>
<dbReference type="AlphaFoldDB" id="A0A6C0GU06"/>
<evidence type="ECO:0000259" key="3">
    <source>
        <dbReference type="Pfam" id="PF16347"/>
    </source>
</evidence>
<evidence type="ECO:0000313" key="5">
    <source>
        <dbReference type="Proteomes" id="UP000480178"/>
    </source>
</evidence>
<evidence type="ECO:0000256" key="1">
    <source>
        <dbReference type="ARBA" id="ARBA00008779"/>
    </source>
</evidence>
<dbReference type="PANTHER" id="PTHR43108:SF6">
    <property type="entry name" value="N-SULPHOGLUCOSAMINE SULPHOHYDROLASE"/>
    <property type="match status" value="1"/>
</dbReference>
<dbReference type="CDD" id="cd16031">
    <property type="entry name" value="G6S_like"/>
    <property type="match status" value="1"/>
</dbReference>
<comment type="similarity">
    <text evidence="1">Belongs to the sulfatase family.</text>
</comment>
<protein>
    <submittedName>
        <fullName evidence="4">Sulfatase</fullName>
    </submittedName>
</protein>
<evidence type="ECO:0000313" key="4">
    <source>
        <dbReference type="EMBL" id="QHT71526.1"/>
    </source>
</evidence>
<dbReference type="EMBL" id="CP048222">
    <property type="protein sequence ID" value="QHT71526.1"/>
    <property type="molecule type" value="Genomic_DNA"/>
</dbReference>
<dbReference type="PANTHER" id="PTHR43108">
    <property type="entry name" value="N-ACETYLGLUCOSAMINE-6-SULFATASE FAMILY MEMBER"/>
    <property type="match status" value="1"/>
</dbReference>
<gene>
    <name evidence="4" type="ORF">GXP67_35125</name>
</gene>
<keyword evidence="5" id="KW-1185">Reference proteome</keyword>
<dbReference type="Pfam" id="PF01663">
    <property type="entry name" value="Phosphodiest"/>
    <property type="match status" value="1"/>
</dbReference>
<dbReference type="SUPFAM" id="SSF53649">
    <property type="entry name" value="Alkaline phosphatase-like"/>
    <property type="match status" value="1"/>
</dbReference>
<dbReference type="Pfam" id="PF16347">
    <property type="entry name" value="SGSH_C"/>
    <property type="match status" value="1"/>
</dbReference>
<dbReference type="InterPro" id="IPR032506">
    <property type="entry name" value="SGSH_C"/>
</dbReference>
<accession>A0A6C0GU06</accession>
<evidence type="ECO:0000256" key="2">
    <source>
        <dbReference type="ARBA" id="ARBA00022801"/>
    </source>
</evidence>
<dbReference type="RefSeq" id="WP_162447462.1">
    <property type="nucleotide sequence ID" value="NZ_CP048222.1"/>
</dbReference>
<dbReference type="GO" id="GO:0016787">
    <property type="term" value="F:hydrolase activity"/>
    <property type="evidence" value="ECO:0007669"/>
    <property type="project" value="UniProtKB-KW"/>
</dbReference>
<sequence length="580" mass="67523">MKNFFPYSTTNKTIVVIKQTLLLTLVLLLQLHFAFCQQKATIARPNIIFIMSDDHAYQAISAYDTRLIETPNIDRIAKKGMLFTQASVTNSICAPSRATILTGKHTHIHGKVDNHFPFDTTNITFPQLLQQAGYQTAMFGKLHFGNNPKGFDQFKILPDQGAYYNPDFITKQEGNIKVEGYVTDIITDMTLEWLQKERKQDQPFMLMYLHKAPHRSWLMAERHLAEFTNKNFPEPQTLFDDYSGRTSPASEAEMNILHHMAWAGDNKVFPELMDELGIAEIGFDKRRYAYEMGRFTPSQAENFKKAYARVNQDFKKAYPSMTDKEKMQWKYGRYMQDYLGTIKAVDENVGRLLDYLEANNLMENTIVVYTSDQGFYLGEHGWFDKRFVYDESFKTPLLVAWPGKIKPGSRSDELVQNLDFAPTFLEAAGVKVPSDMQGESLIPLLKGETQKWTRKAVYYHYYEYPAEHMVNRHYAIVTKDYKLIHYYYVEDQWELIDRKKDPQELKNVYNDPAYAKVKKELHVQLDGLRKKYKDTDKLNQQYVDKFMEDATHGKVFGVSKEKVQEIKSRRNNSTKATNTK</sequence>
<dbReference type="KEGG" id="rhoz:GXP67_35125"/>
<dbReference type="InterPro" id="IPR017850">
    <property type="entry name" value="Alkaline_phosphatase_core_sf"/>
</dbReference>
<dbReference type="InterPro" id="IPR002591">
    <property type="entry name" value="Phosphodiest/P_Trfase"/>
</dbReference>
<proteinExistence type="inferred from homology"/>
<organism evidence="4 5">
    <name type="scientific">Rhodocytophaga rosea</name>
    <dbReference type="NCBI Taxonomy" id="2704465"/>
    <lineage>
        <taxon>Bacteria</taxon>
        <taxon>Pseudomonadati</taxon>
        <taxon>Bacteroidota</taxon>
        <taxon>Cytophagia</taxon>
        <taxon>Cytophagales</taxon>
        <taxon>Rhodocytophagaceae</taxon>
        <taxon>Rhodocytophaga</taxon>
    </lineage>
</organism>
<dbReference type="Gene3D" id="3.40.720.10">
    <property type="entry name" value="Alkaline Phosphatase, subunit A"/>
    <property type="match status" value="2"/>
</dbReference>
<reference evidence="4 5" key="1">
    <citation type="submission" date="2020-01" db="EMBL/GenBank/DDBJ databases">
        <authorList>
            <person name="Kim M.K."/>
        </authorList>
    </citation>
    <scope>NUCLEOTIDE SEQUENCE [LARGE SCALE GENOMIC DNA]</scope>
    <source>
        <strain evidence="4 5">172606-1</strain>
    </source>
</reference>
<feature type="domain" description="N-sulphoglucosamine sulphohydrolase C-terminal" evidence="3">
    <location>
        <begin position="378"/>
        <end position="530"/>
    </location>
</feature>
<dbReference type="PROSITE" id="PS00523">
    <property type="entry name" value="SULFATASE_1"/>
    <property type="match status" value="1"/>
</dbReference>
<dbReference type="InterPro" id="IPR024607">
    <property type="entry name" value="Sulfatase_CS"/>
</dbReference>
<name>A0A6C0GU06_9BACT</name>